<evidence type="ECO:0000256" key="1">
    <source>
        <dbReference type="SAM" id="Coils"/>
    </source>
</evidence>
<proteinExistence type="predicted"/>
<feature type="compositionally biased region" description="Basic and acidic residues" evidence="2">
    <location>
        <begin position="20"/>
        <end position="32"/>
    </location>
</feature>
<sequence>MENHSFLKDKYGLHNAKEVEEAATRTKKRTGEKVSQNPSDHIQNYLDRFKEIIDRKNPDKRERGMEALKQILHDKFVIKPKEIPEGYFENHRRIAREQGHGDVEITREMREQLVEVVIADQRSTLDNWIDYLSSPDAAYPDWLKYYVFRSVLGMGEYDKEKKQFAKRSKGTTKLFPDINREALAHVLDAISQKYGKRHTDLLALQEDERKEFEKLLQGENFPKLYAWALEKLTIAPTESLEKVAGKWVRYSKNSNHMPLVESLRGHGTGWCTAGESTAEIQLKGGDFYVYYSLDQKGKPTIPRAAIRMQENGVAEVRGVAAEQNLDSYIGGVVQEKLKEFPDGAVYEKKAQDMKLLTVAENKVRSGQELSKDDLVFIYEINAPIEGFGYQRDPRITELRARRNPDQDVLVVFECTPEQIARNPEDINIDTKAYVGKLVPGIFNIVRDYNIEHVYTSFPDKKIKREDLEIGGKSAKELEKELEKANINISDYAKDMLRSRDFVPGKNREIATLVHLTVADLGFTRNATIDQIYQKAEELGLELCPADTGPNYRLKYQNQPMNEWIYIGMKQIADSYGYSDVFKLGRRDDGLWLYIYWAEPDYEWRLNFEFVFCLRKSES</sequence>
<comment type="caution">
    <text evidence="3">The sequence shown here is derived from an EMBL/GenBank/DDBJ whole genome shotgun (WGS) entry which is preliminary data.</text>
</comment>
<gene>
    <name evidence="3" type="ORF">A2814_01025</name>
</gene>
<reference evidence="3 4" key="1">
    <citation type="journal article" date="2016" name="Nat. Commun.">
        <title>Thousands of microbial genomes shed light on interconnected biogeochemical processes in an aquifer system.</title>
        <authorList>
            <person name="Anantharaman K."/>
            <person name="Brown C.T."/>
            <person name="Hug L.A."/>
            <person name="Sharon I."/>
            <person name="Castelle C.J."/>
            <person name="Probst A.J."/>
            <person name="Thomas B.C."/>
            <person name="Singh A."/>
            <person name="Wilkins M.J."/>
            <person name="Karaoz U."/>
            <person name="Brodie E.L."/>
            <person name="Williams K.H."/>
            <person name="Hubbard S.S."/>
            <person name="Banfield J.F."/>
        </authorList>
    </citation>
    <scope>NUCLEOTIDE SEQUENCE [LARGE SCALE GENOMIC DNA]</scope>
</reference>
<feature type="region of interest" description="Disordered" evidence="2">
    <location>
        <begin position="20"/>
        <end position="39"/>
    </location>
</feature>
<dbReference type="Proteomes" id="UP000177869">
    <property type="component" value="Unassembled WGS sequence"/>
</dbReference>
<keyword evidence="1" id="KW-0175">Coiled coil</keyword>
<organism evidence="3 4">
    <name type="scientific">Candidatus Nomurabacteria bacterium RIFCSPHIGHO2_01_FULL_38_19</name>
    <dbReference type="NCBI Taxonomy" id="1801732"/>
    <lineage>
        <taxon>Bacteria</taxon>
        <taxon>Candidatus Nomuraibacteriota</taxon>
    </lineage>
</organism>
<evidence type="ECO:0000313" key="4">
    <source>
        <dbReference type="Proteomes" id="UP000177869"/>
    </source>
</evidence>
<name>A0A1F6UQA5_9BACT</name>
<evidence type="ECO:0000313" key="3">
    <source>
        <dbReference type="EMBL" id="OGI59561.1"/>
    </source>
</evidence>
<protein>
    <submittedName>
        <fullName evidence="3">Uncharacterized protein</fullName>
    </submittedName>
</protein>
<dbReference type="AlphaFoldDB" id="A0A1F6UQA5"/>
<evidence type="ECO:0000256" key="2">
    <source>
        <dbReference type="SAM" id="MobiDB-lite"/>
    </source>
</evidence>
<feature type="coiled-coil region" evidence="1">
    <location>
        <begin position="467"/>
        <end position="494"/>
    </location>
</feature>
<dbReference type="EMBL" id="MFTI01000031">
    <property type="protein sequence ID" value="OGI59561.1"/>
    <property type="molecule type" value="Genomic_DNA"/>
</dbReference>
<accession>A0A1F6UQA5</accession>